<protein>
    <submittedName>
        <fullName evidence="2">Uncharacterized protein</fullName>
    </submittedName>
</protein>
<feature type="transmembrane region" description="Helical" evidence="1">
    <location>
        <begin position="41"/>
        <end position="59"/>
    </location>
</feature>
<dbReference type="Proteomes" id="UP000658258">
    <property type="component" value="Unassembled WGS sequence"/>
</dbReference>
<comment type="caution">
    <text evidence="2">The sequence shown here is derived from an EMBL/GenBank/DDBJ whole genome shotgun (WGS) entry which is preliminary data.</text>
</comment>
<feature type="transmembrane region" description="Helical" evidence="1">
    <location>
        <begin position="71"/>
        <end position="93"/>
    </location>
</feature>
<feature type="transmembrane region" description="Helical" evidence="1">
    <location>
        <begin position="100"/>
        <end position="118"/>
    </location>
</feature>
<keyword evidence="1" id="KW-0472">Membrane</keyword>
<sequence length="121" mass="13332">MLIFIAAVALSFVVLIIAMVIQDRKAPAEAEKFMDDKTEKFLMRILLSVITSFALSSSASLPENSGLGGLLWLFAPPFIGGLTFFLFVLLLAFNKKLKTIIGWVCIGVNLLTGLYLLFLPY</sequence>
<keyword evidence="1" id="KW-1133">Transmembrane helix</keyword>
<name>A0ABQ3I8W5_9BACT</name>
<reference evidence="3" key="1">
    <citation type="journal article" date="2019" name="Int. J. Syst. Evol. Microbiol.">
        <title>The Global Catalogue of Microorganisms (GCM) 10K type strain sequencing project: providing services to taxonomists for standard genome sequencing and annotation.</title>
        <authorList>
            <consortium name="The Broad Institute Genomics Platform"/>
            <consortium name="The Broad Institute Genome Sequencing Center for Infectious Disease"/>
            <person name="Wu L."/>
            <person name="Ma J."/>
        </authorList>
    </citation>
    <scope>NUCLEOTIDE SEQUENCE [LARGE SCALE GENOMIC DNA]</scope>
    <source>
        <strain evidence="3">CGMCC 1.15111</strain>
    </source>
</reference>
<organism evidence="2 3">
    <name type="scientific">Roseivirga thermotolerans</name>
    <dbReference type="NCBI Taxonomy" id="1758176"/>
    <lineage>
        <taxon>Bacteria</taxon>
        <taxon>Pseudomonadati</taxon>
        <taxon>Bacteroidota</taxon>
        <taxon>Cytophagia</taxon>
        <taxon>Cytophagales</taxon>
        <taxon>Roseivirgaceae</taxon>
        <taxon>Roseivirga</taxon>
    </lineage>
</organism>
<keyword evidence="3" id="KW-1185">Reference proteome</keyword>
<feature type="transmembrane region" description="Helical" evidence="1">
    <location>
        <begin position="6"/>
        <end position="21"/>
    </location>
</feature>
<keyword evidence="1" id="KW-0812">Transmembrane</keyword>
<dbReference type="RefSeq" id="WP_189630440.1">
    <property type="nucleotide sequence ID" value="NZ_BNAG01000003.1"/>
</dbReference>
<accession>A0ABQ3I8W5</accession>
<gene>
    <name evidence="2" type="ORF">GCM10011340_23370</name>
</gene>
<evidence type="ECO:0000313" key="3">
    <source>
        <dbReference type="Proteomes" id="UP000658258"/>
    </source>
</evidence>
<evidence type="ECO:0000313" key="2">
    <source>
        <dbReference type="EMBL" id="GHE67205.1"/>
    </source>
</evidence>
<proteinExistence type="predicted"/>
<evidence type="ECO:0000256" key="1">
    <source>
        <dbReference type="SAM" id="Phobius"/>
    </source>
</evidence>
<dbReference type="EMBL" id="BNAG01000003">
    <property type="protein sequence ID" value="GHE67205.1"/>
    <property type="molecule type" value="Genomic_DNA"/>
</dbReference>